<reference evidence="2" key="1">
    <citation type="submission" date="2020-03" db="EMBL/GenBank/DDBJ databases">
        <title>Site-based positive gene gene selection in Geosmithia morbida across the United States reveals a broad range of putative effectors and factors for local host and environmental adapation.</title>
        <authorList>
            <person name="Onufrak A."/>
            <person name="Murdoch R.W."/>
            <person name="Gazis R."/>
            <person name="Huff M."/>
            <person name="Staton M."/>
            <person name="Klingeman W."/>
            <person name="Hadziabdic D."/>
        </authorList>
    </citation>
    <scope>NUCLEOTIDE SEQUENCE</scope>
    <source>
        <strain evidence="2">1262</strain>
    </source>
</reference>
<dbReference type="InterPro" id="IPR045518">
    <property type="entry name" value="2EXR"/>
</dbReference>
<dbReference type="OrthoDB" id="3596450at2759"/>
<dbReference type="EMBL" id="JAANYQ010000007">
    <property type="protein sequence ID" value="KAF4123214.1"/>
    <property type="molecule type" value="Genomic_DNA"/>
</dbReference>
<evidence type="ECO:0000313" key="3">
    <source>
        <dbReference type="Proteomes" id="UP000749293"/>
    </source>
</evidence>
<organism evidence="2 3">
    <name type="scientific">Geosmithia morbida</name>
    <dbReference type="NCBI Taxonomy" id="1094350"/>
    <lineage>
        <taxon>Eukaryota</taxon>
        <taxon>Fungi</taxon>
        <taxon>Dikarya</taxon>
        <taxon>Ascomycota</taxon>
        <taxon>Pezizomycotina</taxon>
        <taxon>Sordariomycetes</taxon>
        <taxon>Hypocreomycetidae</taxon>
        <taxon>Hypocreales</taxon>
        <taxon>Bionectriaceae</taxon>
        <taxon>Geosmithia</taxon>
    </lineage>
</organism>
<dbReference type="GeneID" id="55972987"/>
<dbReference type="Proteomes" id="UP000749293">
    <property type="component" value="Unassembled WGS sequence"/>
</dbReference>
<gene>
    <name evidence="2" type="ORF">GMORB2_6764</name>
</gene>
<comment type="caution">
    <text evidence="2">The sequence shown here is derived from an EMBL/GenBank/DDBJ whole genome shotgun (WGS) entry which is preliminary data.</text>
</comment>
<protein>
    <recommendedName>
        <fullName evidence="1">2EXR domain-containing protein</fullName>
    </recommendedName>
</protein>
<feature type="domain" description="2EXR" evidence="1">
    <location>
        <begin position="10"/>
        <end position="120"/>
    </location>
</feature>
<keyword evidence="3" id="KW-1185">Reference proteome</keyword>
<dbReference type="RefSeq" id="XP_035321866.1">
    <property type="nucleotide sequence ID" value="XM_035468732.1"/>
</dbReference>
<evidence type="ECO:0000313" key="2">
    <source>
        <dbReference type="EMBL" id="KAF4123214.1"/>
    </source>
</evidence>
<dbReference type="Pfam" id="PF20150">
    <property type="entry name" value="2EXR"/>
    <property type="match status" value="1"/>
</dbReference>
<dbReference type="AlphaFoldDB" id="A0A9P5D673"/>
<proteinExistence type="predicted"/>
<evidence type="ECO:0000259" key="1">
    <source>
        <dbReference type="Pfam" id="PF20150"/>
    </source>
</evidence>
<name>A0A9P5D673_9HYPO</name>
<accession>A0A9P5D673</accession>
<sequence>MARRPKSRRFIPFVRLPRELRDMIWDMAITNRQAEPEIQFFSLGPERQLLTIDCRQTERSAPGRKQDERLAPPSFQSRRGLAASAWHSPKNPSGYLLDSALWNACSESRHAVAFRYFRVHRGRGTFGNFFHAVTLSVAGGSRQTRWPPTRWPPTSSPWPSRSDETVLITLRPQHDLLVFQVGDIGHSTPPDVLAYATDMRNWGFRRPLHIGIECHPSWMRLLDAEPWRLPGGLGYFIRHIERASHLVAGAVLWLVDNDVLRPLRDAPRKHMLRGRVTFLARGWRYVEVRLDDFGHTWTSAQGRSFSETGLGFCHAIRIHLHWLQNHHHRGHVLNLLTCKVLGRIKI</sequence>